<dbReference type="EMBL" id="BMIB01000003">
    <property type="protein sequence ID" value="GGH68827.1"/>
    <property type="molecule type" value="Genomic_DNA"/>
</dbReference>
<protein>
    <submittedName>
        <fullName evidence="1">Uncharacterized protein</fullName>
    </submittedName>
</protein>
<evidence type="ECO:0000313" key="1">
    <source>
        <dbReference type="EMBL" id="GGH68827.1"/>
    </source>
</evidence>
<evidence type="ECO:0000313" key="2">
    <source>
        <dbReference type="Proteomes" id="UP000627292"/>
    </source>
</evidence>
<sequence>MAKQCGSYIVKGTIDNVCFYEMNGKGYARISNPLSSKRVKTAPEFAGTRRAAALLQQASPLACAVYKTLPKGKRTITHRRQLTGTAIQMLKQGHAVAVIEAQLQADALIMLAELLINEAPQNTCSDTGIHKNKRVSGAGMRVAATKHNHNNSRPVLPAASRAYPRLQKSAKQRTGLTGMALYTYYVSLGVPSFRLPQYPQLLFCRVHPPARRAVLPLSPQWPQAALDTGVIFNGV</sequence>
<keyword evidence="2" id="KW-1185">Reference proteome</keyword>
<proteinExistence type="predicted"/>
<name>A0A917J1A7_9BACT</name>
<dbReference type="Proteomes" id="UP000627292">
    <property type="component" value="Unassembled WGS sequence"/>
</dbReference>
<dbReference type="RefSeq" id="WP_188952773.1">
    <property type="nucleotide sequence ID" value="NZ_BMIB01000003.1"/>
</dbReference>
<reference evidence="1" key="2">
    <citation type="submission" date="2020-09" db="EMBL/GenBank/DDBJ databases">
        <authorList>
            <person name="Sun Q."/>
            <person name="Zhou Y."/>
        </authorList>
    </citation>
    <scope>NUCLEOTIDE SEQUENCE</scope>
    <source>
        <strain evidence="1">CGMCC 1.15290</strain>
    </source>
</reference>
<organism evidence="1 2">
    <name type="scientific">Filimonas zeae</name>
    <dbReference type="NCBI Taxonomy" id="1737353"/>
    <lineage>
        <taxon>Bacteria</taxon>
        <taxon>Pseudomonadati</taxon>
        <taxon>Bacteroidota</taxon>
        <taxon>Chitinophagia</taxon>
        <taxon>Chitinophagales</taxon>
        <taxon>Chitinophagaceae</taxon>
        <taxon>Filimonas</taxon>
    </lineage>
</organism>
<accession>A0A917J1A7</accession>
<reference evidence="1" key="1">
    <citation type="journal article" date="2014" name="Int. J. Syst. Evol. Microbiol.">
        <title>Complete genome sequence of Corynebacterium casei LMG S-19264T (=DSM 44701T), isolated from a smear-ripened cheese.</title>
        <authorList>
            <consortium name="US DOE Joint Genome Institute (JGI-PGF)"/>
            <person name="Walter F."/>
            <person name="Albersmeier A."/>
            <person name="Kalinowski J."/>
            <person name="Ruckert C."/>
        </authorList>
    </citation>
    <scope>NUCLEOTIDE SEQUENCE</scope>
    <source>
        <strain evidence="1">CGMCC 1.15290</strain>
    </source>
</reference>
<comment type="caution">
    <text evidence="1">The sequence shown here is derived from an EMBL/GenBank/DDBJ whole genome shotgun (WGS) entry which is preliminary data.</text>
</comment>
<dbReference type="AlphaFoldDB" id="A0A917J1A7"/>
<gene>
    <name evidence="1" type="ORF">GCM10011379_25500</name>
</gene>